<proteinExistence type="predicted"/>
<name>A0A6J6BM63_9ZZZZ</name>
<dbReference type="InterPro" id="IPR045569">
    <property type="entry name" value="Metalloprtase-TldD/E_C"/>
</dbReference>
<dbReference type="InterPro" id="IPR047657">
    <property type="entry name" value="PmbA"/>
</dbReference>
<dbReference type="Pfam" id="PF19289">
    <property type="entry name" value="PmbA_TldD_3rd"/>
    <property type="match status" value="1"/>
</dbReference>
<dbReference type="Pfam" id="PF19290">
    <property type="entry name" value="PmbA_TldD_2nd"/>
    <property type="match status" value="1"/>
</dbReference>
<dbReference type="EMBL" id="CAEZSU010000005">
    <property type="protein sequence ID" value="CAB4539258.1"/>
    <property type="molecule type" value="Genomic_DNA"/>
</dbReference>
<dbReference type="Pfam" id="PF01523">
    <property type="entry name" value="PmbA_TldD_1st"/>
    <property type="match status" value="1"/>
</dbReference>
<evidence type="ECO:0000313" key="6">
    <source>
        <dbReference type="EMBL" id="CAB4645376.1"/>
    </source>
</evidence>
<evidence type="ECO:0000313" key="5">
    <source>
        <dbReference type="EMBL" id="CAB4581783.1"/>
    </source>
</evidence>
<dbReference type="SUPFAM" id="SSF111283">
    <property type="entry name" value="Putative modulator of DNA gyrase, PmbA/TldD"/>
    <property type="match status" value="1"/>
</dbReference>
<organism evidence="4">
    <name type="scientific">freshwater metagenome</name>
    <dbReference type="NCBI Taxonomy" id="449393"/>
    <lineage>
        <taxon>unclassified sequences</taxon>
        <taxon>metagenomes</taxon>
        <taxon>ecological metagenomes</taxon>
    </lineage>
</organism>
<protein>
    <submittedName>
        <fullName evidence="4">Unannotated protein</fullName>
    </submittedName>
</protein>
<dbReference type="GO" id="GO:0006508">
    <property type="term" value="P:proteolysis"/>
    <property type="evidence" value="ECO:0007669"/>
    <property type="project" value="InterPro"/>
</dbReference>
<dbReference type="InterPro" id="IPR035068">
    <property type="entry name" value="TldD/PmbA_N"/>
</dbReference>
<evidence type="ECO:0000313" key="4">
    <source>
        <dbReference type="EMBL" id="CAB4539258.1"/>
    </source>
</evidence>
<reference evidence="4" key="1">
    <citation type="submission" date="2020-05" db="EMBL/GenBank/DDBJ databases">
        <authorList>
            <person name="Chiriac C."/>
            <person name="Salcher M."/>
            <person name="Ghai R."/>
            <person name="Kavagutti S V."/>
        </authorList>
    </citation>
    <scope>NUCLEOTIDE SEQUENCE</scope>
</reference>
<dbReference type="InterPro" id="IPR002510">
    <property type="entry name" value="Metalloprtase-TldD/E_N"/>
</dbReference>
<feature type="domain" description="Metalloprotease TldD/E central" evidence="3">
    <location>
        <begin position="120"/>
        <end position="219"/>
    </location>
</feature>
<gene>
    <name evidence="4" type="ORF">UFOPK1495_00089</name>
    <name evidence="5" type="ORF">UFOPK1711_01250</name>
    <name evidence="6" type="ORF">UFOPK2143_00964</name>
</gene>
<dbReference type="GO" id="GO:0005829">
    <property type="term" value="C:cytosol"/>
    <property type="evidence" value="ECO:0007669"/>
    <property type="project" value="TreeGrafter"/>
</dbReference>
<dbReference type="EMBL" id="CAEZVV010000053">
    <property type="protein sequence ID" value="CAB4645376.1"/>
    <property type="molecule type" value="Genomic_DNA"/>
</dbReference>
<dbReference type="Gene3D" id="3.30.2290.10">
    <property type="entry name" value="PmbA/TldD superfamily"/>
    <property type="match status" value="1"/>
</dbReference>
<evidence type="ECO:0000259" key="2">
    <source>
        <dbReference type="Pfam" id="PF19289"/>
    </source>
</evidence>
<dbReference type="PANTHER" id="PTHR43421">
    <property type="entry name" value="METALLOPROTEASE PMBA"/>
    <property type="match status" value="1"/>
</dbReference>
<dbReference type="AlphaFoldDB" id="A0A6J6BM63"/>
<accession>A0A6J6BM63</accession>
<dbReference type="InterPro" id="IPR045570">
    <property type="entry name" value="Metalloprtase-TldD/E_cen_dom"/>
</dbReference>
<dbReference type="PANTHER" id="PTHR43421:SF1">
    <property type="entry name" value="METALLOPROTEASE PMBA"/>
    <property type="match status" value="1"/>
</dbReference>
<sequence>MSDELLAIADRVVAMAKPGEQVEAVVVRGTETEIKVFSGDVESLSSAQSQGVGIRVVVDGRQGFAYAGSLDESAIAETLADARDNVSFATFDEFAGLAEPDGVAVPVLDLHRDAMVSFATSDKIAMAIELERVVMAADPRISGIESAEYADSISEAAIATSTGIRTVGSETSCYVATYAMAADGDETQTGFGFSVGREPSDLDPSRAALEAASRATRMLGAVQPPSGRLTVVLDPWVTAQFLGILGYTLDGESVLKGRSLFADRLGESVGSSLLTLIDDPTDVRSFTATDADGEGLAARRNVLIENGVLQQFVHNAYSARRAGTVSTGNAVRGFKSTPSVGCLSVSLVPGNSDPAALIASINDGVLVQEVSGLHSGVNPVSGDFSTGAEGLRIRNGELAEPVREFTIASTLQKMLRDVQAVGNDLEFLPMNASGVSLVVADLTVSGS</sequence>
<evidence type="ECO:0000259" key="1">
    <source>
        <dbReference type="Pfam" id="PF01523"/>
    </source>
</evidence>
<feature type="domain" description="Metalloprotease TldD/E C-terminal" evidence="2">
    <location>
        <begin position="226"/>
        <end position="446"/>
    </location>
</feature>
<evidence type="ECO:0000259" key="3">
    <source>
        <dbReference type="Pfam" id="PF19290"/>
    </source>
</evidence>
<dbReference type="EMBL" id="CAEZTR010000078">
    <property type="protein sequence ID" value="CAB4581783.1"/>
    <property type="molecule type" value="Genomic_DNA"/>
</dbReference>
<feature type="domain" description="Metalloprotease TldD/E N-terminal" evidence="1">
    <location>
        <begin position="22"/>
        <end position="85"/>
    </location>
</feature>
<dbReference type="GO" id="GO:0008237">
    <property type="term" value="F:metallopeptidase activity"/>
    <property type="evidence" value="ECO:0007669"/>
    <property type="project" value="InterPro"/>
</dbReference>
<dbReference type="InterPro" id="IPR036059">
    <property type="entry name" value="TldD/PmbA_sf"/>
</dbReference>